<protein>
    <recommendedName>
        <fullName evidence="3">Methyltransferase</fullName>
    </recommendedName>
</protein>
<evidence type="ECO:0000313" key="2">
    <source>
        <dbReference type="Proteomes" id="UP000624325"/>
    </source>
</evidence>
<comment type="caution">
    <text evidence="1">The sequence shown here is derived from an EMBL/GenBank/DDBJ whole genome shotgun (WGS) entry which is preliminary data.</text>
</comment>
<organism evidence="1 2">
    <name type="scientific">Asanoa iriomotensis</name>
    <dbReference type="NCBI Taxonomy" id="234613"/>
    <lineage>
        <taxon>Bacteria</taxon>
        <taxon>Bacillati</taxon>
        <taxon>Actinomycetota</taxon>
        <taxon>Actinomycetes</taxon>
        <taxon>Micromonosporales</taxon>
        <taxon>Micromonosporaceae</taxon>
        <taxon>Asanoa</taxon>
    </lineage>
</organism>
<accession>A0ABQ4C4U8</accession>
<reference evidence="1 2" key="1">
    <citation type="submission" date="2021-01" db="EMBL/GenBank/DDBJ databases">
        <title>Whole genome shotgun sequence of Asanoa iriomotensis NBRC 100142.</title>
        <authorList>
            <person name="Komaki H."/>
            <person name="Tamura T."/>
        </authorList>
    </citation>
    <scope>NUCLEOTIDE SEQUENCE [LARGE SCALE GENOMIC DNA]</scope>
    <source>
        <strain evidence="1 2">NBRC 100142</strain>
    </source>
</reference>
<sequence>MGRDWVDWHGAYADPDSPLSRRLSAVRDQIRLALDTAPAGPIRAVSMCAGDGRDLLGVLADHPRAADVSARLVELDPTLAERARANAAALPSRIEVREGDAAFTDAYAGAVPAQIALFCGVFGNLTDTDVAATVAAAPEFVTPGGVVIWTRHRREPDLVPSILDWFTAAGFEPLSVSPKEAGFGVGAHRFIGPPRDLVTGRRLFTFQR</sequence>
<dbReference type="InterPro" id="IPR029063">
    <property type="entry name" value="SAM-dependent_MTases_sf"/>
</dbReference>
<gene>
    <name evidence="1" type="ORF">Air01nite_34050</name>
</gene>
<dbReference type="Proteomes" id="UP000624325">
    <property type="component" value="Unassembled WGS sequence"/>
</dbReference>
<keyword evidence="2" id="KW-1185">Reference proteome</keyword>
<name>A0ABQ4C4U8_9ACTN</name>
<evidence type="ECO:0008006" key="3">
    <source>
        <dbReference type="Google" id="ProtNLM"/>
    </source>
</evidence>
<dbReference type="RefSeq" id="WP_203703416.1">
    <property type="nucleotide sequence ID" value="NZ_BAAALU010000021.1"/>
</dbReference>
<dbReference type="Gene3D" id="3.40.50.150">
    <property type="entry name" value="Vaccinia Virus protein VP39"/>
    <property type="match status" value="1"/>
</dbReference>
<dbReference type="SUPFAM" id="SSF53335">
    <property type="entry name" value="S-adenosyl-L-methionine-dependent methyltransferases"/>
    <property type="match status" value="1"/>
</dbReference>
<evidence type="ECO:0000313" key="1">
    <source>
        <dbReference type="EMBL" id="GIF57310.1"/>
    </source>
</evidence>
<dbReference type="EMBL" id="BONC01000021">
    <property type="protein sequence ID" value="GIF57310.1"/>
    <property type="molecule type" value="Genomic_DNA"/>
</dbReference>
<proteinExistence type="predicted"/>